<dbReference type="Pfam" id="PF14358">
    <property type="entry name" value="DUF4405"/>
    <property type="match status" value="1"/>
</dbReference>
<evidence type="ECO:0000259" key="3">
    <source>
        <dbReference type="Pfam" id="PF14358"/>
    </source>
</evidence>
<dbReference type="AlphaFoldDB" id="A0A177M5C2"/>
<dbReference type="Gene3D" id="1.10.760.10">
    <property type="entry name" value="Cytochrome c-like domain"/>
    <property type="match status" value="1"/>
</dbReference>
<evidence type="ECO:0000313" key="5">
    <source>
        <dbReference type="Proteomes" id="UP000078090"/>
    </source>
</evidence>
<dbReference type="GO" id="GO:0020037">
    <property type="term" value="F:heme binding"/>
    <property type="evidence" value="ECO:0007669"/>
    <property type="project" value="InterPro"/>
</dbReference>
<feature type="domain" description="Flavinylation-associated cytochrome" evidence="3">
    <location>
        <begin position="9"/>
        <end position="73"/>
    </location>
</feature>
<reference evidence="4 5" key="1">
    <citation type="submission" date="2016-03" db="EMBL/GenBank/DDBJ databases">
        <authorList>
            <person name="Ploux O."/>
        </authorList>
    </citation>
    <scope>NUCLEOTIDE SEQUENCE [LARGE SCALE GENOMIC DNA]</scope>
    <source>
        <strain evidence="4 5">R-45363</strain>
    </source>
</reference>
<dbReference type="PANTHER" id="PTHR35889:SF3">
    <property type="entry name" value="F-BOX DOMAIN-CONTAINING PROTEIN"/>
    <property type="match status" value="1"/>
</dbReference>
<dbReference type="InterPro" id="IPR011429">
    <property type="entry name" value="Cyt_c_Planctomycete-type"/>
</dbReference>
<evidence type="ECO:0000313" key="4">
    <source>
        <dbReference type="EMBL" id="OAI00831.1"/>
    </source>
</evidence>
<dbReference type="GO" id="GO:0009055">
    <property type="term" value="F:electron transfer activity"/>
    <property type="evidence" value="ECO:0007669"/>
    <property type="project" value="InterPro"/>
</dbReference>
<gene>
    <name evidence="4" type="ORF">A1332_18295</name>
</gene>
<sequence length="247" mass="27358">MNRTLVNIIIDLVAALLFLGMIATGYLLRFPLPPGSNKTLTLWGLGRHQWGDIHFWISLGLLTVLIIHLALHWNWIVTVIGKRCNLIKTSQPSLLRSAIWTLGVFTVLCIAFGWLAQRDVKALHQSICSSVSGKDQINTQDHDLHTDEPSTPQANTLGWDDVYPIFATNCLDCHGPQKNLAGFRVDRLEDFFKNNGHASLVTPGQSSQSPLIAIISGKRANMAMAESHKLSETEVSLITTWIDQGAK</sequence>
<dbReference type="SUPFAM" id="SSF46626">
    <property type="entry name" value="Cytochrome c"/>
    <property type="match status" value="1"/>
</dbReference>
<dbReference type="InterPro" id="IPR025517">
    <property type="entry name" value="DUF4405"/>
</dbReference>
<keyword evidence="1" id="KW-1133">Transmembrane helix</keyword>
<evidence type="ECO:0000256" key="1">
    <source>
        <dbReference type="SAM" id="Phobius"/>
    </source>
</evidence>
<accession>A0A177M5C2</accession>
<feature type="transmembrane region" description="Helical" evidence="1">
    <location>
        <begin position="12"/>
        <end position="33"/>
    </location>
</feature>
<protein>
    <recommendedName>
        <fullName evidence="6">Cytochrome c domain-containing protein</fullName>
    </recommendedName>
</protein>
<dbReference type="InterPro" id="IPR036909">
    <property type="entry name" value="Cyt_c-like_dom_sf"/>
</dbReference>
<dbReference type="OrthoDB" id="5421399at2"/>
<dbReference type="PANTHER" id="PTHR35889">
    <property type="entry name" value="CYCLOINULO-OLIGOSACCHARIDE FRUCTANOTRANSFERASE-RELATED"/>
    <property type="match status" value="1"/>
</dbReference>
<proteinExistence type="predicted"/>
<dbReference type="EMBL" id="LUUG01000095">
    <property type="protein sequence ID" value="OAI00831.1"/>
    <property type="molecule type" value="Genomic_DNA"/>
</dbReference>
<feature type="transmembrane region" description="Helical" evidence="1">
    <location>
        <begin position="98"/>
        <end position="116"/>
    </location>
</feature>
<name>A0A177M5C2_METMH</name>
<evidence type="ECO:0008006" key="6">
    <source>
        <dbReference type="Google" id="ProtNLM"/>
    </source>
</evidence>
<dbReference type="Proteomes" id="UP000078090">
    <property type="component" value="Unassembled WGS sequence"/>
</dbReference>
<feature type="transmembrane region" description="Helical" evidence="1">
    <location>
        <begin position="53"/>
        <end position="77"/>
    </location>
</feature>
<feature type="domain" description="Cytochrome C Planctomycete-type" evidence="2">
    <location>
        <begin position="170"/>
        <end position="224"/>
    </location>
</feature>
<keyword evidence="1" id="KW-0472">Membrane</keyword>
<keyword evidence="1" id="KW-0812">Transmembrane</keyword>
<evidence type="ECO:0000259" key="2">
    <source>
        <dbReference type="Pfam" id="PF07635"/>
    </source>
</evidence>
<organism evidence="4 5">
    <name type="scientific">Methylomonas methanica</name>
    <dbReference type="NCBI Taxonomy" id="421"/>
    <lineage>
        <taxon>Bacteria</taxon>
        <taxon>Pseudomonadati</taxon>
        <taxon>Pseudomonadota</taxon>
        <taxon>Gammaproteobacteria</taxon>
        <taxon>Methylococcales</taxon>
        <taxon>Methylococcaceae</taxon>
        <taxon>Methylomonas</taxon>
    </lineage>
</organism>
<dbReference type="Pfam" id="PF07635">
    <property type="entry name" value="PSCyt1"/>
    <property type="match status" value="1"/>
</dbReference>
<comment type="caution">
    <text evidence="4">The sequence shown here is derived from an EMBL/GenBank/DDBJ whole genome shotgun (WGS) entry which is preliminary data.</text>
</comment>
<dbReference type="RefSeq" id="WP_064009752.1">
    <property type="nucleotide sequence ID" value="NZ_LUUG01000095.1"/>
</dbReference>